<sequence>MIEALIALAITILVVGLIAGLIIFLIRRAPFIPAPFGQWAEYVVIVIAVLIILLRALPLLGVSV</sequence>
<evidence type="ECO:0008006" key="4">
    <source>
        <dbReference type="Google" id="ProtNLM"/>
    </source>
</evidence>
<organism evidence="2 3">
    <name type="scientific">Sinorhizobium medicae</name>
    <dbReference type="NCBI Taxonomy" id="110321"/>
    <lineage>
        <taxon>Bacteria</taxon>
        <taxon>Pseudomonadati</taxon>
        <taxon>Pseudomonadota</taxon>
        <taxon>Alphaproteobacteria</taxon>
        <taxon>Hyphomicrobiales</taxon>
        <taxon>Rhizobiaceae</taxon>
        <taxon>Sinorhizobium/Ensifer group</taxon>
        <taxon>Sinorhizobium</taxon>
    </lineage>
</organism>
<accession>A0ABX4THY1</accession>
<proteinExistence type="predicted"/>
<feature type="transmembrane region" description="Helical" evidence="1">
    <location>
        <begin position="39"/>
        <end position="57"/>
    </location>
</feature>
<dbReference type="Proteomes" id="UP001190825">
    <property type="component" value="Unassembled WGS sequence"/>
</dbReference>
<gene>
    <name evidence="2" type="ORF">BMJ33_22105</name>
</gene>
<evidence type="ECO:0000313" key="2">
    <source>
        <dbReference type="EMBL" id="PLT99615.1"/>
    </source>
</evidence>
<dbReference type="RefSeq" id="WP_024324072.1">
    <property type="nucleotide sequence ID" value="NZ_NBUA01000032.1"/>
</dbReference>
<feature type="transmembrane region" description="Helical" evidence="1">
    <location>
        <begin position="6"/>
        <end position="27"/>
    </location>
</feature>
<keyword evidence="1" id="KW-0472">Membrane</keyword>
<evidence type="ECO:0000313" key="3">
    <source>
        <dbReference type="Proteomes" id="UP001190825"/>
    </source>
</evidence>
<name>A0ABX4THY1_9HYPH</name>
<comment type="caution">
    <text evidence="2">The sequence shown here is derived from an EMBL/GenBank/DDBJ whole genome shotgun (WGS) entry which is preliminary data.</text>
</comment>
<protein>
    <recommendedName>
        <fullName evidence="4">Transmembrane protein</fullName>
    </recommendedName>
</protein>
<keyword evidence="1" id="KW-0812">Transmembrane</keyword>
<keyword evidence="1" id="KW-1133">Transmembrane helix</keyword>
<dbReference type="EMBL" id="NBUC01000110">
    <property type="protein sequence ID" value="PLT99615.1"/>
    <property type="molecule type" value="Genomic_DNA"/>
</dbReference>
<reference evidence="2 3" key="1">
    <citation type="journal article" date="2018" name="FEMS Microbiol. Ecol.">
        <title>Co-invading symbiotic mutualists of Medicago polymorpha retain high ancestral diversity and contain diverse accessory genomes.</title>
        <authorList>
            <person name="Porter S.S."/>
            <person name="Faber-Hammond J.J."/>
            <person name="Friesen M.L."/>
        </authorList>
    </citation>
    <scope>NUCLEOTIDE SEQUENCE [LARGE SCALE GENOMIC DNA]</scope>
    <source>
        <strain evidence="2 3">Str16</strain>
    </source>
</reference>
<keyword evidence="3" id="KW-1185">Reference proteome</keyword>
<evidence type="ECO:0000256" key="1">
    <source>
        <dbReference type="SAM" id="Phobius"/>
    </source>
</evidence>